<dbReference type="InterPro" id="IPR036910">
    <property type="entry name" value="HMG_box_dom_sf"/>
</dbReference>
<keyword evidence="5 6" id="KW-0539">Nucleus</keyword>
<keyword evidence="2" id="KW-0805">Transcription regulation</keyword>
<dbReference type="PANTHER" id="PTHR13059:SF10">
    <property type="entry name" value="HMG BOX TRANSCRIPTION FACTOR BBX"/>
    <property type="match status" value="1"/>
</dbReference>
<sequence length="1170" mass="129592">MDSPPDLDKREIRRPMNAFLIFCKRHRSMVREKNPDLDNRNVTRILGDLWANLKDDEKTVYTDLAKQYKDAFMKANPDYKWHNPEKMPQGPKVSPKAGSVKSMKSELDLLVETGLITPGKLADPSNMGGLSMLLMAGQQTMPSSSRHALFPINPVAEQKKTSTETALPWEEHVEKPFSMDTSVTEDDSSQGGTTNEALLELAEMCSSELGHNKKGILPKSKTVTKSKCTALGFDSKKVVSSQSPSKSTLLQEALKETSCRVVSPVEVQVVQNNSSTGANVSVEKCKTFDLVDSNHDRKQQEEESAIVTCGKMVVNHIIDKLFSSDLAQISRGDLTKVKEKHKMKEKTGKQIVQFTDMKPPEALVRTNELWCKKGREGGVNSSKRDTVSEEKGVATVSFASFPVTGVKDDVIDLSCKKQKEPTVEKLKELTHFKVEDKGKEDRVAVRDKGKNASEEQMDEIKHDTGTEKIVKKRPQSPEPREVDNTNEEGDDYLPVRKSRRRNRGQRYQELINEGIIQPSKERLAAMLSKHIHSEESEEEDFQSIDAHILPETAIRRIRKRTASESDKVKLTTGEDGKRYKTGDFDLEAHIAILPACSLESVGRKRGFSKTRHASDGQQCSPRRREDTSPASTKSDDSNQSGMEVKAELIFEKSFSLPPHVKLKAEEIPDKPLVGSQKRKARKHSITHLHQLPPGAAASSSALPTPSDNISNQESSKKEICSALTSERNQSENGDKYLTSTAQEHCGETDDIIKQEASEKIDKDGGSDHGAGSSTDVEFSEELKVENMEDNSDNIEDVFSRSEKEKHSDNGTVSISHPNRSVCPSLKMCVNKNKRKVPFKKNEGDQACQETALFSNAKRDTNIIFNPAILSVVSNKEGGDLLLGSSLESNNTNCVVKDMAGDVKYFVQDHCNQNNGITVPTGINKDDADKRLFDTGGEITISFENRPQNTSSSQNLGLLNLSFKIHATQTVIESGPREVNASKQIRSGEITEFEQPDDCKEMKKTRGAYLDVENCLDSAVTRETISADHQCIFSSPSNTNTSRDCKTDSLEEKRNDHCESGKHEKLYSNMHGLASIGSRLFGDSTVDKNYKAGLEMTDPENCNSDLGIHETEVDNSTRNKCCDIEGAVHQVDKSPVQNRDNCITGNGEESTIGDKLTSVKKSPHAITVALS</sequence>
<feature type="compositionally biased region" description="Basic and acidic residues" evidence="7">
    <location>
        <begin position="440"/>
        <end position="469"/>
    </location>
</feature>
<name>A0ABD3XG91_SINWO</name>
<dbReference type="Proteomes" id="UP001634394">
    <property type="component" value="Unassembled WGS sequence"/>
</dbReference>
<evidence type="ECO:0000256" key="3">
    <source>
        <dbReference type="ARBA" id="ARBA00023125"/>
    </source>
</evidence>
<dbReference type="EMBL" id="JBJQND010000002">
    <property type="protein sequence ID" value="KAL3885259.1"/>
    <property type="molecule type" value="Genomic_DNA"/>
</dbReference>
<organism evidence="9 10">
    <name type="scientific">Sinanodonta woodiana</name>
    <name type="common">Chinese pond mussel</name>
    <name type="synonym">Anodonta woodiana</name>
    <dbReference type="NCBI Taxonomy" id="1069815"/>
    <lineage>
        <taxon>Eukaryota</taxon>
        <taxon>Metazoa</taxon>
        <taxon>Spiralia</taxon>
        <taxon>Lophotrochozoa</taxon>
        <taxon>Mollusca</taxon>
        <taxon>Bivalvia</taxon>
        <taxon>Autobranchia</taxon>
        <taxon>Heteroconchia</taxon>
        <taxon>Palaeoheterodonta</taxon>
        <taxon>Unionida</taxon>
        <taxon>Unionoidea</taxon>
        <taxon>Unionidae</taxon>
        <taxon>Unioninae</taxon>
        <taxon>Sinanodonta</taxon>
    </lineage>
</organism>
<feature type="region of interest" description="Disordered" evidence="7">
    <location>
        <begin position="560"/>
        <end position="579"/>
    </location>
</feature>
<evidence type="ECO:0000313" key="10">
    <source>
        <dbReference type="Proteomes" id="UP001634394"/>
    </source>
</evidence>
<evidence type="ECO:0000256" key="4">
    <source>
        <dbReference type="ARBA" id="ARBA00023163"/>
    </source>
</evidence>
<feature type="DNA-binding region" description="HMG box" evidence="6">
    <location>
        <begin position="12"/>
        <end position="80"/>
    </location>
</feature>
<dbReference type="InterPro" id="IPR009071">
    <property type="entry name" value="HMG_box_dom"/>
</dbReference>
<evidence type="ECO:0000256" key="1">
    <source>
        <dbReference type="ARBA" id="ARBA00022553"/>
    </source>
</evidence>
<evidence type="ECO:0000256" key="5">
    <source>
        <dbReference type="ARBA" id="ARBA00023242"/>
    </source>
</evidence>
<evidence type="ECO:0000256" key="6">
    <source>
        <dbReference type="PROSITE-ProRule" id="PRU00267"/>
    </source>
</evidence>
<evidence type="ECO:0000313" key="9">
    <source>
        <dbReference type="EMBL" id="KAL3885259.1"/>
    </source>
</evidence>
<comment type="caution">
    <text evidence="9">The sequence shown here is derived from an EMBL/GenBank/DDBJ whole genome shotgun (WGS) entry which is preliminary data.</text>
</comment>
<reference evidence="9 10" key="1">
    <citation type="submission" date="2024-11" db="EMBL/GenBank/DDBJ databases">
        <title>Chromosome-level genome assembly of the freshwater bivalve Anodonta woodiana.</title>
        <authorList>
            <person name="Chen X."/>
        </authorList>
    </citation>
    <scope>NUCLEOTIDE SEQUENCE [LARGE SCALE GENOMIC DNA]</scope>
    <source>
        <strain evidence="9">MN2024</strain>
        <tissue evidence="9">Gills</tissue>
    </source>
</reference>
<feature type="region of interest" description="Disordered" evidence="7">
    <location>
        <begin position="689"/>
        <end position="733"/>
    </location>
</feature>
<feature type="compositionally biased region" description="Basic and acidic residues" evidence="7">
    <location>
        <begin position="561"/>
        <end position="579"/>
    </location>
</feature>
<dbReference type="PROSITE" id="PS50118">
    <property type="entry name" value="HMG_BOX_2"/>
    <property type="match status" value="1"/>
</dbReference>
<proteinExistence type="predicted"/>
<keyword evidence="4" id="KW-0804">Transcription</keyword>
<dbReference type="GO" id="GO:0005634">
    <property type="term" value="C:nucleus"/>
    <property type="evidence" value="ECO:0007669"/>
    <property type="project" value="UniProtKB-UniRule"/>
</dbReference>
<gene>
    <name evidence="9" type="ORF">ACJMK2_025347</name>
</gene>
<dbReference type="InterPro" id="IPR049523">
    <property type="entry name" value="BBX_HMG-box"/>
</dbReference>
<feature type="domain" description="HMG box" evidence="8">
    <location>
        <begin position="12"/>
        <end position="80"/>
    </location>
</feature>
<evidence type="ECO:0000256" key="2">
    <source>
        <dbReference type="ARBA" id="ARBA00023015"/>
    </source>
</evidence>
<keyword evidence="1" id="KW-0597">Phosphoprotein</keyword>
<dbReference type="InterPro" id="IPR052412">
    <property type="entry name" value="CC-Dev_Transcription_Reg"/>
</dbReference>
<dbReference type="Gene3D" id="1.10.30.10">
    <property type="entry name" value="High mobility group box domain"/>
    <property type="match status" value="1"/>
</dbReference>
<dbReference type="GO" id="GO:0003677">
    <property type="term" value="F:DNA binding"/>
    <property type="evidence" value="ECO:0007669"/>
    <property type="project" value="UniProtKB-UniRule"/>
</dbReference>
<dbReference type="CDD" id="cd21989">
    <property type="entry name" value="HMG-box_HBP2"/>
    <property type="match status" value="1"/>
</dbReference>
<accession>A0ABD3XG91</accession>
<feature type="compositionally biased region" description="Polar residues" evidence="7">
    <location>
        <begin position="628"/>
        <end position="641"/>
    </location>
</feature>
<evidence type="ECO:0000259" key="8">
    <source>
        <dbReference type="PROSITE" id="PS50118"/>
    </source>
</evidence>
<evidence type="ECO:0000256" key="7">
    <source>
        <dbReference type="SAM" id="MobiDB-lite"/>
    </source>
</evidence>
<dbReference type="Pfam" id="PF00505">
    <property type="entry name" value="HMG_box"/>
    <property type="match status" value="1"/>
</dbReference>
<keyword evidence="3 6" id="KW-0238">DNA-binding</keyword>
<feature type="region of interest" description="Disordered" evidence="7">
    <location>
        <begin position="440"/>
        <end position="505"/>
    </location>
</feature>
<keyword evidence="10" id="KW-1185">Reference proteome</keyword>
<dbReference type="SUPFAM" id="SSF47095">
    <property type="entry name" value="HMG-box"/>
    <property type="match status" value="1"/>
</dbReference>
<dbReference type="SMART" id="SM00398">
    <property type="entry name" value="HMG"/>
    <property type="match status" value="1"/>
</dbReference>
<dbReference type="PANTHER" id="PTHR13059">
    <property type="entry name" value="HMG-BOX TRANSCRIPTION FACTOR BBX"/>
    <property type="match status" value="1"/>
</dbReference>
<protein>
    <recommendedName>
        <fullName evidence="8">HMG box domain-containing protein</fullName>
    </recommendedName>
</protein>
<dbReference type="AlphaFoldDB" id="A0ABD3XG91"/>
<feature type="region of interest" description="Disordered" evidence="7">
    <location>
        <begin position="607"/>
        <end position="641"/>
    </location>
</feature>
<feature type="compositionally biased region" description="Low complexity" evidence="7">
    <location>
        <begin position="692"/>
        <end position="706"/>
    </location>
</feature>